<dbReference type="EMBL" id="NHYD01001815">
    <property type="protein sequence ID" value="PPQ89817.1"/>
    <property type="molecule type" value="Genomic_DNA"/>
</dbReference>
<proteinExistence type="inferred from homology"/>
<sequence>MQLSKLALLASFVGAAVAHTRIWGVWVNDVDQGDGVGVYVRSPPTNDPVKDLTSSAMTCNVNNSAVPQTVSVKAGDKLTFEWFHNTRGDDIIASSHKGPILVYIAPTDTNGSPGPVWTKLFHFGITGNLWAVDDLLAAKGKHNIIVPDIPAGNYLLRAEIIALHEANVAYTDNPVRGAQLYMNCVQVQVTSSGSLSLPAGTSFPGSYTSDTPGIVWNIYSTTLNQSTYPIPGPAVWSGAAGGSIAA</sequence>
<dbReference type="OrthoDB" id="2525337at2759"/>
<dbReference type="Proteomes" id="UP000283269">
    <property type="component" value="Unassembled WGS sequence"/>
</dbReference>
<feature type="domain" description="Auxiliary Activity family 9 catalytic" evidence="10">
    <location>
        <begin position="19"/>
        <end position="228"/>
    </location>
</feature>
<evidence type="ECO:0000256" key="6">
    <source>
        <dbReference type="ARBA" id="ARBA00023326"/>
    </source>
</evidence>
<keyword evidence="4 8" id="KW-1015">Disulfide bond</keyword>
<protein>
    <recommendedName>
        <fullName evidence="8">AA9 family lytic polysaccharide monooxygenase</fullName>
        <ecNumber evidence="8">1.14.99.56</ecNumber>
    </recommendedName>
    <alternativeName>
        <fullName evidence="8">Endo-beta-1,4-glucanase</fullName>
    </alternativeName>
    <alternativeName>
        <fullName evidence="8">Glycosyl hydrolase 61 family protein</fullName>
    </alternativeName>
</protein>
<name>A0A409XGE9_PSICY</name>
<comment type="caution">
    <text evidence="11">The sequence shown here is derived from an EMBL/GenBank/DDBJ whole genome shotgun (WGS) entry which is preliminary data.</text>
</comment>
<dbReference type="PANTHER" id="PTHR33353:SF17">
    <property type="entry name" value="ENDO-BETA-1,4-GLUCANASE D"/>
    <property type="match status" value="1"/>
</dbReference>
<dbReference type="Gene3D" id="2.70.50.70">
    <property type="match status" value="1"/>
</dbReference>
<keyword evidence="3 8" id="KW-0136">Cellulose degradation</keyword>
<dbReference type="GO" id="GO:0008810">
    <property type="term" value="F:cellulase activity"/>
    <property type="evidence" value="ECO:0007669"/>
    <property type="project" value="UniProtKB-UniRule"/>
</dbReference>
<evidence type="ECO:0000313" key="11">
    <source>
        <dbReference type="EMBL" id="PPQ89817.1"/>
    </source>
</evidence>
<evidence type="ECO:0000256" key="3">
    <source>
        <dbReference type="ARBA" id="ARBA00023001"/>
    </source>
</evidence>
<dbReference type="GO" id="GO:0030245">
    <property type="term" value="P:cellulose catabolic process"/>
    <property type="evidence" value="ECO:0007669"/>
    <property type="project" value="UniProtKB-UniRule"/>
</dbReference>
<dbReference type="GO" id="GO:0005576">
    <property type="term" value="C:extracellular region"/>
    <property type="evidence" value="ECO:0007669"/>
    <property type="project" value="UniProtKB-SubCell"/>
</dbReference>
<keyword evidence="12" id="KW-1185">Reference proteome</keyword>
<dbReference type="PANTHER" id="PTHR33353">
    <property type="entry name" value="PUTATIVE (AFU_ORTHOLOGUE AFUA_1G12560)-RELATED"/>
    <property type="match status" value="1"/>
</dbReference>
<dbReference type="Pfam" id="PF03443">
    <property type="entry name" value="AA9"/>
    <property type="match status" value="1"/>
</dbReference>
<keyword evidence="6 8" id="KW-0624">Polysaccharide degradation</keyword>
<dbReference type="InterPro" id="IPR005103">
    <property type="entry name" value="AA9_LPMO"/>
</dbReference>
<evidence type="ECO:0000256" key="5">
    <source>
        <dbReference type="ARBA" id="ARBA00023277"/>
    </source>
</evidence>
<dbReference type="InterPro" id="IPR049892">
    <property type="entry name" value="AA9"/>
</dbReference>
<feature type="chain" id="PRO_5019160084" description="AA9 family lytic polysaccharide monooxygenase" evidence="9">
    <location>
        <begin position="19"/>
        <end position="246"/>
    </location>
</feature>
<evidence type="ECO:0000259" key="10">
    <source>
        <dbReference type="Pfam" id="PF03443"/>
    </source>
</evidence>
<organism evidence="11 12">
    <name type="scientific">Psilocybe cyanescens</name>
    <dbReference type="NCBI Taxonomy" id="93625"/>
    <lineage>
        <taxon>Eukaryota</taxon>
        <taxon>Fungi</taxon>
        <taxon>Dikarya</taxon>
        <taxon>Basidiomycota</taxon>
        <taxon>Agaricomycotina</taxon>
        <taxon>Agaricomycetes</taxon>
        <taxon>Agaricomycetidae</taxon>
        <taxon>Agaricales</taxon>
        <taxon>Agaricineae</taxon>
        <taxon>Strophariaceae</taxon>
        <taxon>Psilocybe</taxon>
    </lineage>
</organism>
<keyword evidence="2 8" id="KW-0964">Secreted</keyword>
<comment type="catalytic activity">
    <reaction evidence="8">
        <text>[(1-&gt;4)-beta-D-glucosyl]n+m + reduced acceptor + O2 = 4-dehydro-beta-D-glucosyl-[(1-&gt;4)-beta-D-glucosyl]n-1 + [(1-&gt;4)-beta-D-glucosyl]m + acceptor + H2O.</text>
        <dbReference type="EC" id="1.14.99.56"/>
    </reaction>
</comment>
<evidence type="ECO:0000256" key="1">
    <source>
        <dbReference type="ARBA" id="ARBA00004613"/>
    </source>
</evidence>
<evidence type="ECO:0000256" key="2">
    <source>
        <dbReference type="ARBA" id="ARBA00022525"/>
    </source>
</evidence>
<gene>
    <name evidence="11" type="ORF">CVT25_007518</name>
</gene>
<dbReference type="AlphaFoldDB" id="A0A409XGE9"/>
<accession>A0A409XGE9</accession>
<comment type="similarity">
    <text evidence="7">Belongs to the polysaccharide monooxygenase AA9 family.</text>
</comment>
<comment type="subcellular location">
    <subcellularLocation>
        <location evidence="1 8">Secreted</location>
    </subcellularLocation>
</comment>
<evidence type="ECO:0000256" key="8">
    <source>
        <dbReference type="RuleBase" id="RU368122"/>
    </source>
</evidence>
<reference evidence="11 12" key="1">
    <citation type="journal article" date="2018" name="Evol. Lett.">
        <title>Horizontal gene cluster transfer increased hallucinogenic mushroom diversity.</title>
        <authorList>
            <person name="Reynolds H.T."/>
            <person name="Vijayakumar V."/>
            <person name="Gluck-Thaler E."/>
            <person name="Korotkin H.B."/>
            <person name="Matheny P.B."/>
            <person name="Slot J.C."/>
        </authorList>
    </citation>
    <scope>NUCLEOTIDE SEQUENCE [LARGE SCALE GENOMIC DNA]</scope>
    <source>
        <strain evidence="11 12">2631</strain>
    </source>
</reference>
<dbReference type="EC" id="1.14.99.56" evidence="8"/>
<keyword evidence="5 8" id="KW-0119">Carbohydrate metabolism</keyword>
<dbReference type="InParanoid" id="A0A409XGE9"/>
<evidence type="ECO:0000256" key="4">
    <source>
        <dbReference type="ARBA" id="ARBA00023157"/>
    </source>
</evidence>
<dbReference type="STRING" id="93625.A0A409XGE9"/>
<evidence type="ECO:0000256" key="9">
    <source>
        <dbReference type="SAM" id="SignalP"/>
    </source>
</evidence>
<feature type="signal peptide" evidence="9">
    <location>
        <begin position="1"/>
        <end position="18"/>
    </location>
</feature>
<evidence type="ECO:0000313" key="12">
    <source>
        <dbReference type="Proteomes" id="UP000283269"/>
    </source>
</evidence>
<comment type="domain">
    <text evidence="8">Has a modular structure: an endo-beta-1,4-glucanase catalytic module at the N-terminus, a linker rich in serines and threonines, and a C-terminal carbohydrate-binding module (CBM).</text>
</comment>
<comment type="function">
    <text evidence="8">Lytic polysaccharide monooxygenase (LMPO) that depolymerizes crystalline and amorphous polysaccharides via the oxidation of scissile alpha- or beta-(1-4)-glycosidic bonds, yielding C1 and/or C4 oxidation products. Catalysis by LPMOs requires the reduction of the active-site copper from Cu(II) to Cu(I) by a reducing agent and H(2)O(2) or O(2) as a cosubstrate.</text>
</comment>
<dbReference type="GO" id="GO:0030248">
    <property type="term" value="F:cellulose binding"/>
    <property type="evidence" value="ECO:0007669"/>
    <property type="project" value="UniProtKB-UniRule"/>
</dbReference>
<dbReference type="CDD" id="cd21175">
    <property type="entry name" value="LPMO_AA9"/>
    <property type="match status" value="1"/>
</dbReference>
<evidence type="ECO:0000256" key="7">
    <source>
        <dbReference type="ARBA" id="ARBA00044502"/>
    </source>
</evidence>
<keyword evidence="9" id="KW-0732">Signal</keyword>